<keyword evidence="4" id="KW-1185">Reference proteome</keyword>
<organism evidence="3 4">
    <name type="scientific">Guopingia tenuis</name>
    <dbReference type="NCBI Taxonomy" id="2763656"/>
    <lineage>
        <taxon>Bacteria</taxon>
        <taxon>Bacillati</taxon>
        <taxon>Bacillota</taxon>
        <taxon>Clostridia</taxon>
        <taxon>Christensenellales</taxon>
        <taxon>Christensenellaceae</taxon>
        <taxon>Guopingia</taxon>
    </lineage>
</organism>
<evidence type="ECO:0000259" key="2">
    <source>
        <dbReference type="SMART" id="SM00471"/>
    </source>
</evidence>
<dbReference type="SMART" id="SM00471">
    <property type="entry name" value="HDc"/>
    <property type="match status" value="1"/>
</dbReference>
<dbReference type="RefSeq" id="WP_249279458.1">
    <property type="nucleotide sequence ID" value="NZ_JACRSS010000001.1"/>
</dbReference>
<dbReference type="Pfam" id="PF12917">
    <property type="entry name" value="YfbR-like"/>
    <property type="match status" value="1"/>
</dbReference>
<dbReference type="GO" id="GO:0002953">
    <property type="term" value="F:5'-deoxynucleotidase activity"/>
    <property type="evidence" value="ECO:0007669"/>
    <property type="project" value="UniProtKB-EC"/>
</dbReference>
<keyword evidence="1 3" id="KW-0378">Hydrolase</keyword>
<proteinExistence type="predicted"/>
<evidence type="ECO:0000313" key="4">
    <source>
        <dbReference type="Proteomes" id="UP000617951"/>
    </source>
</evidence>
<evidence type="ECO:0000256" key="1">
    <source>
        <dbReference type="ARBA" id="ARBA00022801"/>
    </source>
</evidence>
<dbReference type="AlphaFoldDB" id="A0A926DG68"/>
<evidence type="ECO:0000313" key="3">
    <source>
        <dbReference type="EMBL" id="MBC8537556.1"/>
    </source>
</evidence>
<dbReference type="EC" id="3.1.3.89" evidence="3"/>
<comment type="caution">
    <text evidence="3">The sequence shown here is derived from an EMBL/GenBank/DDBJ whole genome shotgun (WGS) entry which is preliminary data.</text>
</comment>
<dbReference type="PANTHER" id="PTHR11845:SF13">
    <property type="entry name" value="5'-DEOXYNUCLEOTIDASE HDDC2"/>
    <property type="match status" value="1"/>
</dbReference>
<sequence length="190" mass="21823">MHHFFAYISRMKHIKRWGLMRNTQEENIKEHSLDVAVIAHALAVIKNTYFGGQVSPERMLALGIYHEVGEVMTGDLATPIKYFNPKIKKAYGEIEEMALEKILRMLPEEMQGEYKKYLFHEGNPEYALVKAADKICAYIKCVEEIKSGNMEFEKAKNNIAADLAAMQAPEVQFFIEKFLPSYALTLDELN</sequence>
<dbReference type="PANTHER" id="PTHR11845">
    <property type="entry name" value="5'-DEOXYNUCLEOTIDASE HDDC2"/>
    <property type="match status" value="1"/>
</dbReference>
<protein>
    <submittedName>
        <fullName evidence="3">5'-deoxynucleotidase</fullName>
        <ecNumber evidence="3">3.1.3.89</ecNumber>
    </submittedName>
</protein>
<reference evidence="3" key="1">
    <citation type="submission" date="2020-08" db="EMBL/GenBank/DDBJ databases">
        <title>Genome public.</title>
        <authorList>
            <person name="Liu C."/>
            <person name="Sun Q."/>
        </authorList>
    </citation>
    <scope>NUCLEOTIDE SEQUENCE</scope>
    <source>
        <strain evidence="3">NSJ-63</strain>
    </source>
</reference>
<dbReference type="EMBL" id="JACRSS010000001">
    <property type="protein sequence ID" value="MBC8537556.1"/>
    <property type="molecule type" value="Genomic_DNA"/>
</dbReference>
<name>A0A926DG68_9FIRM</name>
<accession>A0A926DG68</accession>
<dbReference type="SUPFAM" id="SSF109604">
    <property type="entry name" value="HD-domain/PDEase-like"/>
    <property type="match status" value="1"/>
</dbReference>
<dbReference type="InterPro" id="IPR003607">
    <property type="entry name" value="HD/PDEase_dom"/>
</dbReference>
<dbReference type="Gene3D" id="1.10.3210.10">
    <property type="entry name" value="Hypothetical protein af1432"/>
    <property type="match status" value="1"/>
</dbReference>
<dbReference type="InterPro" id="IPR039356">
    <property type="entry name" value="YfbR/HDDC2"/>
</dbReference>
<dbReference type="Proteomes" id="UP000617951">
    <property type="component" value="Unassembled WGS sequence"/>
</dbReference>
<gene>
    <name evidence="3" type="primary">yfbR</name>
    <name evidence="3" type="ORF">H8693_01245</name>
</gene>
<dbReference type="GO" id="GO:0005737">
    <property type="term" value="C:cytoplasm"/>
    <property type="evidence" value="ECO:0007669"/>
    <property type="project" value="TreeGrafter"/>
</dbReference>
<feature type="domain" description="HD/PDEase" evidence="2">
    <location>
        <begin position="24"/>
        <end position="147"/>
    </location>
</feature>
<dbReference type="NCBIfam" id="NF003009">
    <property type="entry name" value="PRK03826.1"/>
    <property type="match status" value="1"/>
</dbReference>